<name>A0A0D0AWX5_9AGAR</name>
<protein>
    <submittedName>
        <fullName evidence="1">Uncharacterized protein</fullName>
    </submittedName>
</protein>
<keyword evidence="2" id="KW-1185">Reference proteome</keyword>
<reference evidence="1 2" key="1">
    <citation type="submission" date="2014-04" db="EMBL/GenBank/DDBJ databases">
        <title>Evolutionary Origins and Diversification of the Mycorrhizal Mutualists.</title>
        <authorList>
            <consortium name="DOE Joint Genome Institute"/>
            <consortium name="Mycorrhizal Genomics Consortium"/>
            <person name="Kohler A."/>
            <person name="Kuo A."/>
            <person name="Nagy L.G."/>
            <person name="Floudas D."/>
            <person name="Copeland A."/>
            <person name="Barry K.W."/>
            <person name="Cichocki N."/>
            <person name="Veneault-Fourrey C."/>
            <person name="LaButti K."/>
            <person name="Lindquist E.A."/>
            <person name="Lipzen A."/>
            <person name="Lundell T."/>
            <person name="Morin E."/>
            <person name="Murat C."/>
            <person name="Riley R."/>
            <person name="Ohm R."/>
            <person name="Sun H."/>
            <person name="Tunlid A."/>
            <person name="Henrissat B."/>
            <person name="Grigoriev I.V."/>
            <person name="Hibbett D.S."/>
            <person name="Martin F."/>
        </authorList>
    </citation>
    <scope>NUCLEOTIDE SEQUENCE [LARGE SCALE GENOMIC DNA]</scope>
    <source>
        <strain evidence="1 2">FD-317 M1</strain>
    </source>
</reference>
<sequence length="124" mass="14116">MCTERITIVIFRGFRITGMISLRILDEGYYEEYDALEFSVSLLTIPKLTALVLEQSPSTHSFSCAAPRKRFRVLGSYLEHSECRVILTSRFKVNDEKMVTLLLRVPSLNVPSTLLDHHPISKSA</sequence>
<dbReference type="HOGENOM" id="CLU_2004197_0_0_1"/>
<organism evidence="1 2">
    <name type="scientific">Collybiopsis luxurians FD-317 M1</name>
    <dbReference type="NCBI Taxonomy" id="944289"/>
    <lineage>
        <taxon>Eukaryota</taxon>
        <taxon>Fungi</taxon>
        <taxon>Dikarya</taxon>
        <taxon>Basidiomycota</taxon>
        <taxon>Agaricomycotina</taxon>
        <taxon>Agaricomycetes</taxon>
        <taxon>Agaricomycetidae</taxon>
        <taxon>Agaricales</taxon>
        <taxon>Marasmiineae</taxon>
        <taxon>Omphalotaceae</taxon>
        <taxon>Collybiopsis</taxon>
        <taxon>Collybiopsis luxurians</taxon>
    </lineage>
</organism>
<evidence type="ECO:0000313" key="1">
    <source>
        <dbReference type="EMBL" id="KIK55050.1"/>
    </source>
</evidence>
<evidence type="ECO:0000313" key="2">
    <source>
        <dbReference type="Proteomes" id="UP000053593"/>
    </source>
</evidence>
<dbReference type="EMBL" id="KN834810">
    <property type="protein sequence ID" value="KIK55050.1"/>
    <property type="molecule type" value="Genomic_DNA"/>
</dbReference>
<gene>
    <name evidence="1" type="ORF">GYMLUDRAFT_888524</name>
</gene>
<accession>A0A0D0AWX5</accession>
<proteinExistence type="predicted"/>
<dbReference type="Proteomes" id="UP000053593">
    <property type="component" value="Unassembled WGS sequence"/>
</dbReference>
<dbReference type="AlphaFoldDB" id="A0A0D0AWX5"/>